<evidence type="ECO:0000313" key="2">
    <source>
        <dbReference type="EMBL" id="SEL20074.1"/>
    </source>
</evidence>
<gene>
    <name evidence="2" type="ORF">SAMN05216214_10965</name>
</gene>
<evidence type="ECO:0000256" key="1">
    <source>
        <dbReference type="SAM" id="SignalP"/>
    </source>
</evidence>
<reference evidence="2 3" key="1">
    <citation type="submission" date="2016-10" db="EMBL/GenBank/DDBJ databases">
        <authorList>
            <person name="de Groot N.N."/>
        </authorList>
    </citation>
    <scope>NUCLEOTIDE SEQUENCE [LARGE SCALE GENOMIC DNA]</scope>
    <source>
        <strain evidence="2 3">JCM 19513</strain>
    </source>
</reference>
<organism evidence="2 3">
    <name type="scientific">Atopomonas hussainii</name>
    <dbReference type="NCBI Taxonomy" id="1429083"/>
    <lineage>
        <taxon>Bacteria</taxon>
        <taxon>Pseudomonadati</taxon>
        <taxon>Pseudomonadota</taxon>
        <taxon>Gammaproteobacteria</taxon>
        <taxon>Pseudomonadales</taxon>
        <taxon>Pseudomonadaceae</taxon>
        <taxon>Atopomonas</taxon>
    </lineage>
</organism>
<evidence type="ECO:0000313" key="3">
    <source>
        <dbReference type="Proteomes" id="UP000185766"/>
    </source>
</evidence>
<sequence length="250" mass="28223">MRAVVLALLLGWGALAAAASLQLSYQPATEPALQRIAERVQHEQWLERYQPSVADLHLPQPLWLAFAQCDEANAYYSRDEQRAQITLCYEDVQDSEARYAQWLAEGDVEAEEIPALIQQWFDYSYLHELGHALIDLLELPALGREEDVADQLAAYFMFADEDGELALQSVLDGYSEEDELSDEALADPHALNAQRAFNMLCWAYGADAERYAWAGEELPEARREGCADEYAILADSFEQLLAPHWREAAP</sequence>
<name>A0A1H7N9C1_9GAMM</name>
<keyword evidence="1" id="KW-0732">Signal</keyword>
<proteinExistence type="predicted"/>
<protein>
    <submittedName>
        <fullName evidence="2">Putative metallopeptidase</fullName>
    </submittedName>
</protein>
<dbReference type="RefSeq" id="WP_074867936.1">
    <property type="nucleotide sequence ID" value="NZ_FOAS01000009.1"/>
</dbReference>
<dbReference type="EMBL" id="FOAS01000009">
    <property type="protein sequence ID" value="SEL20074.1"/>
    <property type="molecule type" value="Genomic_DNA"/>
</dbReference>
<dbReference type="InterPro" id="IPR025644">
    <property type="entry name" value="DUF4344"/>
</dbReference>
<dbReference type="AlphaFoldDB" id="A0A1H7N9C1"/>
<dbReference type="Pfam" id="PF14247">
    <property type="entry name" value="DUF4344"/>
    <property type="match status" value="1"/>
</dbReference>
<dbReference type="STRING" id="1429083.GCA_001885685_03013"/>
<keyword evidence="3" id="KW-1185">Reference proteome</keyword>
<feature type="chain" id="PRO_5010256620" evidence="1">
    <location>
        <begin position="19"/>
        <end position="250"/>
    </location>
</feature>
<feature type="signal peptide" evidence="1">
    <location>
        <begin position="1"/>
        <end position="18"/>
    </location>
</feature>
<accession>A0A1H7N9C1</accession>
<dbReference type="Proteomes" id="UP000185766">
    <property type="component" value="Unassembled WGS sequence"/>
</dbReference>